<evidence type="ECO:0000256" key="6">
    <source>
        <dbReference type="ARBA" id="ARBA00022722"/>
    </source>
</evidence>
<protein>
    <recommendedName>
        <fullName evidence="22">Integrase catalytic domain-containing protein</fullName>
    </recommendedName>
</protein>
<dbReference type="SUPFAM" id="SSF53098">
    <property type="entry name" value="Ribonuclease H-like"/>
    <property type="match status" value="1"/>
</dbReference>
<keyword evidence="17" id="KW-0917">Virion maturation</keyword>
<dbReference type="AlphaFoldDB" id="A0A409WV23"/>
<keyword evidence="8" id="KW-0547">Nucleotide-binding</keyword>
<evidence type="ECO:0000256" key="1">
    <source>
        <dbReference type="ARBA" id="ARBA00002180"/>
    </source>
</evidence>
<dbReference type="InterPro" id="IPR036397">
    <property type="entry name" value="RNaseH_sf"/>
</dbReference>
<evidence type="ECO:0000256" key="11">
    <source>
        <dbReference type="ARBA" id="ARBA00022840"/>
    </source>
</evidence>
<dbReference type="GO" id="GO:0005524">
    <property type="term" value="F:ATP binding"/>
    <property type="evidence" value="ECO:0007669"/>
    <property type="project" value="UniProtKB-KW"/>
</dbReference>
<comment type="caution">
    <text evidence="23">The sequence shown here is derived from an EMBL/GenBank/DDBJ whole genome shotgun (WGS) entry which is preliminary data.</text>
</comment>
<dbReference type="InterPro" id="IPR039537">
    <property type="entry name" value="Retrotran_Ty1/copia-like"/>
</dbReference>
<keyword evidence="10" id="KW-0378">Hydrolase</keyword>
<evidence type="ECO:0000256" key="4">
    <source>
        <dbReference type="ARBA" id="ARBA00022670"/>
    </source>
</evidence>
<keyword evidence="16" id="KW-0808">Transferase</keyword>
<dbReference type="GO" id="GO:0003723">
    <property type="term" value="F:RNA binding"/>
    <property type="evidence" value="ECO:0007669"/>
    <property type="project" value="UniProtKB-KW"/>
</dbReference>
<evidence type="ECO:0000256" key="18">
    <source>
        <dbReference type="ARBA" id="ARBA00023172"/>
    </source>
</evidence>
<keyword evidence="7" id="KW-0479">Metal-binding</keyword>
<feature type="region of interest" description="Disordered" evidence="21">
    <location>
        <begin position="49"/>
        <end position="96"/>
    </location>
</feature>
<keyword evidence="18" id="KW-0233">DNA recombination</keyword>
<dbReference type="Pfam" id="PF14223">
    <property type="entry name" value="Retrotran_gag_2"/>
    <property type="match status" value="1"/>
</dbReference>
<keyword evidence="5" id="KW-0548">Nucleotidyltransferase</keyword>
<comment type="catalytic activity">
    <reaction evidence="20">
        <text>DNA(n) + a 2'-deoxyribonucleoside 5'-triphosphate = DNA(n+1) + diphosphate</text>
        <dbReference type="Rhea" id="RHEA:22508"/>
        <dbReference type="Rhea" id="RHEA-COMP:17339"/>
        <dbReference type="Rhea" id="RHEA-COMP:17340"/>
        <dbReference type="ChEBI" id="CHEBI:33019"/>
        <dbReference type="ChEBI" id="CHEBI:61560"/>
        <dbReference type="ChEBI" id="CHEBI:173112"/>
        <dbReference type="EC" id="2.7.7.7"/>
    </reaction>
</comment>
<evidence type="ECO:0000256" key="3">
    <source>
        <dbReference type="ARBA" id="ARBA00022612"/>
    </source>
</evidence>
<dbReference type="PANTHER" id="PTHR42648:SF11">
    <property type="entry name" value="TRANSPOSON TY4-P GAG-POL POLYPROTEIN"/>
    <property type="match status" value="1"/>
</dbReference>
<dbReference type="PROSITE" id="PS50994">
    <property type="entry name" value="INTEGRASE"/>
    <property type="match status" value="1"/>
</dbReference>
<feature type="compositionally biased region" description="Low complexity" evidence="21">
    <location>
        <begin position="55"/>
        <end position="96"/>
    </location>
</feature>
<keyword evidence="6" id="KW-0540">Nuclease</keyword>
<accession>A0A409WV23</accession>
<dbReference type="Pfam" id="PF22936">
    <property type="entry name" value="Pol_BBD"/>
    <property type="match status" value="1"/>
</dbReference>
<dbReference type="GO" id="GO:0004519">
    <property type="term" value="F:endonuclease activity"/>
    <property type="evidence" value="ECO:0007669"/>
    <property type="project" value="UniProtKB-KW"/>
</dbReference>
<keyword evidence="16" id="KW-0239">DNA-directed DNA polymerase</keyword>
<dbReference type="OrthoDB" id="3054003at2759"/>
<dbReference type="GO" id="GO:0032196">
    <property type="term" value="P:transposition"/>
    <property type="evidence" value="ECO:0007669"/>
    <property type="project" value="UniProtKB-KW"/>
</dbReference>
<dbReference type="InterPro" id="IPR001584">
    <property type="entry name" value="Integrase_cat-core"/>
</dbReference>
<comment type="catalytic activity">
    <reaction evidence="19">
        <text>DNA(n) + a 2'-deoxyribonucleoside 5'-triphosphate = DNA(n+1) + diphosphate</text>
        <dbReference type="Rhea" id="RHEA:22508"/>
        <dbReference type="Rhea" id="RHEA-COMP:17339"/>
        <dbReference type="Rhea" id="RHEA-COMP:17340"/>
        <dbReference type="ChEBI" id="CHEBI:33019"/>
        <dbReference type="ChEBI" id="CHEBI:61560"/>
        <dbReference type="ChEBI" id="CHEBI:173112"/>
        <dbReference type="EC" id="2.7.7.49"/>
    </reaction>
</comment>
<dbReference type="STRING" id="181874.A0A409WV23"/>
<dbReference type="Proteomes" id="UP000284842">
    <property type="component" value="Unassembled WGS sequence"/>
</dbReference>
<keyword evidence="14" id="KW-0229">DNA integration</keyword>
<evidence type="ECO:0000256" key="17">
    <source>
        <dbReference type="ARBA" id="ARBA00023113"/>
    </source>
</evidence>
<evidence type="ECO:0000256" key="5">
    <source>
        <dbReference type="ARBA" id="ARBA00022695"/>
    </source>
</evidence>
<keyword evidence="2" id="KW-0815">Transposition</keyword>
<dbReference type="GO" id="GO:0008233">
    <property type="term" value="F:peptidase activity"/>
    <property type="evidence" value="ECO:0007669"/>
    <property type="project" value="UniProtKB-KW"/>
</dbReference>
<dbReference type="InParanoid" id="A0A409WV23"/>
<evidence type="ECO:0000256" key="2">
    <source>
        <dbReference type="ARBA" id="ARBA00022578"/>
    </source>
</evidence>
<dbReference type="EMBL" id="NHTK01005173">
    <property type="protein sequence ID" value="PPQ82316.1"/>
    <property type="molecule type" value="Genomic_DNA"/>
</dbReference>
<feature type="compositionally biased region" description="Polar residues" evidence="21">
    <location>
        <begin position="308"/>
        <end position="319"/>
    </location>
</feature>
<keyword evidence="13" id="KW-0694">RNA-binding</keyword>
<dbReference type="GO" id="GO:0005634">
    <property type="term" value="C:nucleus"/>
    <property type="evidence" value="ECO:0007669"/>
    <property type="project" value="UniProtKB-ARBA"/>
</dbReference>
<proteinExistence type="predicted"/>
<name>A0A409WV23_9AGAR</name>
<evidence type="ECO:0000256" key="10">
    <source>
        <dbReference type="ARBA" id="ARBA00022801"/>
    </source>
</evidence>
<keyword evidence="15" id="KW-0695">RNA-directed DNA polymerase</keyword>
<evidence type="ECO:0000256" key="19">
    <source>
        <dbReference type="ARBA" id="ARBA00048173"/>
    </source>
</evidence>
<evidence type="ECO:0000313" key="23">
    <source>
        <dbReference type="EMBL" id="PPQ82316.1"/>
    </source>
</evidence>
<dbReference type="InterPro" id="IPR012337">
    <property type="entry name" value="RNaseH-like_sf"/>
</dbReference>
<keyword evidence="24" id="KW-1185">Reference proteome</keyword>
<evidence type="ECO:0000256" key="21">
    <source>
        <dbReference type="SAM" id="MobiDB-lite"/>
    </source>
</evidence>
<feature type="domain" description="Integrase catalytic" evidence="22">
    <location>
        <begin position="568"/>
        <end position="668"/>
    </location>
</feature>
<keyword evidence="3" id="KW-1188">Viral release from host cell</keyword>
<keyword evidence="12" id="KW-0460">Magnesium</keyword>
<dbReference type="GO" id="GO:0046872">
    <property type="term" value="F:metal ion binding"/>
    <property type="evidence" value="ECO:0007669"/>
    <property type="project" value="UniProtKB-KW"/>
</dbReference>
<evidence type="ECO:0000259" key="22">
    <source>
        <dbReference type="PROSITE" id="PS50994"/>
    </source>
</evidence>
<dbReference type="GO" id="GO:0003887">
    <property type="term" value="F:DNA-directed DNA polymerase activity"/>
    <property type="evidence" value="ECO:0007669"/>
    <property type="project" value="UniProtKB-KW"/>
</dbReference>
<dbReference type="PANTHER" id="PTHR42648">
    <property type="entry name" value="TRANSPOSASE, PUTATIVE-RELATED"/>
    <property type="match status" value="1"/>
</dbReference>
<evidence type="ECO:0000256" key="13">
    <source>
        <dbReference type="ARBA" id="ARBA00022884"/>
    </source>
</evidence>
<keyword evidence="4" id="KW-0645">Protease</keyword>
<dbReference type="Pfam" id="PF13976">
    <property type="entry name" value="gag_pre-integrs"/>
    <property type="match status" value="1"/>
</dbReference>
<reference evidence="23 24" key="1">
    <citation type="journal article" date="2018" name="Evol. Lett.">
        <title>Horizontal gene cluster transfer increased hallucinogenic mushroom diversity.</title>
        <authorList>
            <person name="Reynolds H.T."/>
            <person name="Vijayakumar V."/>
            <person name="Gluck-Thaler E."/>
            <person name="Korotkin H.B."/>
            <person name="Matheny P.B."/>
            <person name="Slot J.C."/>
        </authorList>
    </citation>
    <scope>NUCLEOTIDE SEQUENCE [LARGE SCALE GENOMIC DNA]</scope>
    <source>
        <strain evidence="23 24">2629</strain>
    </source>
</reference>
<dbReference type="InterPro" id="IPR054722">
    <property type="entry name" value="PolX-like_BBD"/>
</dbReference>
<evidence type="ECO:0000256" key="8">
    <source>
        <dbReference type="ARBA" id="ARBA00022741"/>
    </source>
</evidence>
<evidence type="ECO:0000256" key="9">
    <source>
        <dbReference type="ARBA" id="ARBA00022759"/>
    </source>
</evidence>
<dbReference type="InterPro" id="IPR025724">
    <property type="entry name" value="GAG-pre-integrase_dom"/>
</dbReference>
<dbReference type="GO" id="GO:0006310">
    <property type="term" value="P:DNA recombination"/>
    <property type="evidence" value="ECO:0007669"/>
    <property type="project" value="UniProtKB-KW"/>
</dbReference>
<dbReference type="GO" id="GO:0006508">
    <property type="term" value="P:proteolysis"/>
    <property type="evidence" value="ECO:0007669"/>
    <property type="project" value="UniProtKB-KW"/>
</dbReference>
<evidence type="ECO:0000256" key="15">
    <source>
        <dbReference type="ARBA" id="ARBA00022918"/>
    </source>
</evidence>
<evidence type="ECO:0000256" key="14">
    <source>
        <dbReference type="ARBA" id="ARBA00022908"/>
    </source>
</evidence>
<evidence type="ECO:0000313" key="24">
    <source>
        <dbReference type="Proteomes" id="UP000284842"/>
    </source>
</evidence>
<dbReference type="Gene3D" id="3.30.420.10">
    <property type="entry name" value="Ribonuclease H-like superfamily/Ribonuclease H"/>
    <property type="match status" value="1"/>
</dbReference>
<evidence type="ECO:0000256" key="16">
    <source>
        <dbReference type="ARBA" id="ARBA00022932"/>
    </source>
</evidence>
<feature type="region of interest" description="Disordered" evidence="21">
    <location>
        <begin position="295"/>
        <end position="319"/>
    </location>
</feature>
<dbReference type="GO" id="GO:0015074">
    <property type="term" value="P:DNA integration"/>
    <property type="evidence" value="ECO:0007669"/>
    <property type="project" value="UniProtKB-KW"/>
</dbReference>
<keyword evidence="9" id="KW-0255">Endonuclease</keyword>
<comment type="function">
    <text evidence="1">The aspartyl protease (PR) mediates the proteolytic cleavages of the Gag and Gag-Pol polyproteins after assembly of the VLP.</text>
</comment>
<evidence type="ECO:0000256" key="7">
    <source>
        <dbReference type="ARBA" id="ARBA00022723"/>
    </source>
</evidence>
<keyword evidence="11" id="KW-0067">ATP-binding</keyword>
<dbReference type="GO" id="GO:0003964">
    <property type="term" value="F:RNA-directed DNA polymerase activity"/>
    <property type="evidence" value="ECO:0007669"/>
    <property type="project" value="UniProtKB-KW"/>
</dbReference>
<evidence type="ECO:0000256" key="12">
    <source>
        <dbReference type="ARBA" id="ARBA00022842"/>
    </source>
</evidence>
<sequence>MSQTNPSTNTSFSNPPLFPDAEKFDGTNYFSWSSAVTKIARLRGAMGTILPPAPATTETTPDVPPTGTTTTPIPEQTQQTTSTPTTTTLPTPWTSLKPTEEEWDQRDAWALILITFNIKNPVGLGVDIDGTAADAWRSLETQYRFVSEIAVVNAENELRNLRYIDGNDLNTHLADLRMRWTYANSIGASINDRDFRMIVIQSLPASWDHMVTTLYTSPTSADTIARLRMHWDRVNRQGIGRSSSSSTASATIALPANTNTTARFQLRCTNSNCKRRGHTIENCYWRGGGKEGQFPPGFGKRGGGLPSAQGQSNATSTTSGTIANVAMTETAFALMAIGGGDEEGDVTIGNADMVEVMEDPRVEEITDEGIVRALMADAVEVEFVTYADSGASDHCFVNKSDFSTYEAFDEPRLGQAANRGMKFRIVGKGSVTKTFFSEGKKTTLTFNNALHTPDFAANLISVSRFESNGFSVLFKDGAAIFRDKNDNPFISAPRVNGMYILSAKDVTFAMPVKSHSKPTTIDTWHRRFAHAGLSGIKEIKSKGLVDGLDVTEGVKELGGCEDCVYGKQTRRPFDGKGEMEKELLERVHVDLWGPARVQSVGGAKYLMILTDGASSYRVAYTLADKSAETVLALIKRYKAMAEKETGKKLKCLRLDMGKEFYNRSLESF</sequence>
<evidence type="ECO:0000256" key="20">
    <source>
        <dbReference type="ARBA" id="ARBA00049244"/>
    </source>
</evidence>
<organism evidence="23 24">
    <name type="scientific">Panaeolus cyanescens</name>
    <dbReference type="NCBI Taxonomy" id="181874"/>
    <lineage>
        <taxon>Eukaryota</taxon>
        <taxon>Fungi</taxon>
        <taxon>Dikarya</taxon>
        <taxon>Basidiomycota</taxon>
        <taxon>Agaricomycotina</taxon>
        <taxon>Agaricomycetes</taxon>
        <taxon>Agaricomycetidae</taxon>
        <taxon>Agaricales</taxon>
        <taxon>Agaricineae</taxon>
        <taxon>Galeropsidaceae</taxon>
        <taxon>Panaeolus</taxon>
    </lineage>
</organism>
<gene>
    <name evidence="23" type="ORF">CVT24_002271</name>
</gene>